<gene>
    <name evidence="3" type="ORF">OGAPHI_006655</name>
</gene>
<dbReference type="Proteomes" id="UP000769157">
    <property type="component" value="Unassembled WGS sequence"/>
</dbReference>
<dbReference type="Pfam" id="PF25381">
    <property type="entry name" value="PH_26"/>
    <property type="match status" value="1"/>
</dbReference>
<reference evidence="3" key="2">
    <citation type="submission" date="2021-01" db="EMBL/GenBank/DDBJ databases">
        <authorList>
            <person name="Schikora-Tamarit M.A."/>
        </authorList>
    </citation>
    <scope>NUCLEOTIDE SEQUENCE</scope>
    <source>
        <strain evidence="3">CBS6075</strain>
    </source>
</reference>
<feature type="compositionally biased region" description="Polar residues" evidence="1">
    <location>
        <begin position="950"/>
        <end position="961"/>
    </location>
</feature>
<feature type="compositionally biased region" description="Acidic residues" evidence="1">
    <location>
        <begin position="565"/>
        <end position="579"/>
    </location>
</feature>
<evidence type="ECO:0000259" key="2">
    <source>
        <dbReference type="PROSITE" id="PS50003"/>
    </source>
</evidence>
<feature type="compositionally biased region" description="Low complexity" evidence="1">
    <location>
        <begin position="587"/>
        <end position="598"/>
    </location>
</feature>
<feature type="region of interest" description="Disordered" evidence="1">
    <location>
        <begin position="1"/>
        <end position="27"/>
    </location>
</feature>
<feature type="region of interest" description="Disordered" evidence="1">
    <location>
        <begin position="423"/>
        <end position="526"/>
    </location>
</feature>
<feature type="domain" description="PH" evidence="2">
    <location>
        <begin position="52"/>
        <end position="168"/>
    </location>
</feature>
<feature type="compositionally biased region" description="Pro residues" evidence="1">
    <location>
        <begin position="900"/>
        <end position="911"/>
    </location>
</feature>
<dbReference type="InterPro" id="IPR001849">
    <property type="entry name" value="PH_domain"/>
</dbReference>
<dbReference type="RefSeq" id="XP_046058372.1">
    <property type="nucleotide sequence ID" value="XM_046207964.1"/>
</dbReference>
<dbReference type="InterPro" id="IPR058155">
    <property type="entry name" value="Skg3/CAF120-like_PH"/>
</dbReference>
<feature type="compositionally biased region" description="Polar residues" evidence="1">
    <location>
        <begin position="673"/>
        <end position="682"/>
    </location>
</feature>
<comment type="caution">
    <text evidence="3">The sequence shown here is derived from an EMBL/GenBank/DDBJ whole genome shotgun (WGS) entry which is preliminary data.</text>
</comment>
<feature type="compositionally biased region" description="Polar residues" evidence="1">
    <location>
        <begin position="766"/>
        <end position="776"/>
    </location>
</feature>
<feature type="compositionally biased region" description="Low complexity" evidence="1">
    <location>
        <begin position="794"/>
        <end position="832"/>
    </location>
</feature>
<feature type="compositionally biased region" description="Basic and acidic residues" evidence="1">
    <location>
        <begin position="631"/>
        <end position="643"/>
    </location>
</feature>
<reference evidence="3" key="1">
    <citation type="journal article" date="2021" name="Open Biol.">
        <title>Shared evolutionary footprints suggest mitochondrial oxidative damage underlies multiple complex I losses in fungi.</title>
        <authorList>
            <person name="Schikora-Tamarit M.A."/>
            <person name="Marcet-Houben M."/>
            <person name="Nosek J."/>
            <person name="Gabaldon T."/>
        </authorList>
    </citation>
    <scope>NUCLEOTIDE SEQUENCE</scope>
    <source>
        <strain evidence="3">CBS6075</strain>
    </source>
</reference>
<keyword evidence="4" id="KW-1185">Reference proteome</keyword>
<feature type="compositionally biased region" description="Low complexity" evidence="1">
    <location>
        <begin position="13"/>
        <end position="25"/>
    </location>
</feature>
<dbReference type="InterPro" id="IPR011993">
    <property type="entry name" value="PH-like_dom_sf"/>
</dbReference>
<organism evidence="3 4">
    <name type="scientific">Ogataea philodendri</name>
    <dbReference type="NCBI Taxonomy" id="1378263"/>
    <lineage>
        <taxon>Eukaryota</taxon>
        <taxon>Fungi</taxon>
        <taxon>Dikarya</taxon>
        <taxon>Ascomycota</taxon>
        <taxon>Saccharomycotina</taxon>
        <taxon>Pichiomycetes</taxon>
        <taxon>Pichiales</taxon>
        <taxon>Pichiaceae</taxon>
        <taxon>Ogataea</taxon>
    </lineage>
</organism>
<dbReference type="Pfam" id="PF00169">
    <property type="entry name" value="PH"/>
    <property type="match status" value="1"/>
</dbReference>
<feature type="compositionally biased region" description="Polar residues" evidence="1">
    <location>
        <begin position="912"/>
        <end position="922"/>
    </location>
</feature>
<evidence type="ECO:0000313" key="3">
    <source>
        <dbReference type="EMBL" id="KAH3661248.1"/>
    </source>
</evidence>
<feature type="compositionally biased region" description="Low complexity" evidence="1">
    <location>
        <begin position="869"/>
        <end position="899"/>
    </location>
</feature>
<dbReference type="GeneID" id="70238619"/>
<feature type="compositionally biased region" description="Polar residues" evidence="1">
    <location>
        <begin position="451"/>
        <end position="462"/>
    </location>
</feature>
<dbReference type="PROSITE" id="PS50003">
    <property type="entry name" value="PH_DOMAIN"/>
    <property type="match status" value="1"/>
</dbReference>
<feature type="compositionally biased region" description="Basic and acidic residues" evidence="1">
    <location>
        <begin position="464"/>
        <end position="491"/>
    </location>
</feature>
<sequence>MNKLRAFSRKESGSSPKESSSLPKRVVTAESRGELSPALSPIVTLLSAQTHRRYNEGVFMLLKDLDSEGQAADRKWSEVYGVLIGNQLAIYSVELMEELQAKTKTNNKPSYINFTDATFKAVDVLPSSNGDLKNVIIVSTTLKNRYLIQIASVEQFRRWHAAFRLAATEYKLLQEAYTGALLSARGSLLSDIKVVLAETKFVHEDWTSVRFGAGMPWKRCFTEIEPPAKKHKKKFVPGKVTFYESEKKGKKLAMATITNANSIYAVYPQNYSVIDQSTMIKLDGSIVFSKDEGEKDCSIFLMPDQHSSVPGYDTLIRFLIPLLDAYHLYGRPKRLNADKSEIDSLLFALPVLPKLHYLEVDDLMQLTGSATTASWTSYQWTRGIKEILQPKVSNGYTGCGSTEGTVGAVGMLDFSRDFASGKVRSFSNPQSPTFAPNPKNAFGAEPRSPALETQTINSQTSPKKVPEVDHKSVEDKGSLYSELRFRKRDDELPVAQPEQISRPVSPEKQGLRNPPPGIHRSPGNLSNIYSKYAQLPDLDHIDSSLADMDLKEKSAIDDLYPQEGSEVEEEDDDEDDDYDINFVNPASSKQTMMKSSQSVGSFTTPDGNHLSPLAQPNPNYNSKTSLVSSDSGEHTPVDRRVLSQERVMSPFTEFNKSYQQAMQPNIAYEHPNGLSSASTLNVPKQRADREGVVGGPLEDVYRSASNDSGEFYDAPSYGDYPPRAHNPYLQPHELGGGSRSGSTGSVEHRPAYKNSNFQRAPPDNIVPQQVPYNSGQHLVPMQAAPGQKLQSPYSPNGNAAYGAPAPTGGYSPAGHPRQAGPPAGAYGANPNGYAPPPGQPKQNTGSPRARRPPPPLMHSQQYYPQPGSPHYNQPAPYQQYQQPVPQQYQQPAPQQYGRPYPEPMNLPPPTQQYPRASPTSMKSPHAFPAQQKPIRDKNNPYSLAKAANDSKVNYNKNPYAN</sequence>
<dbReference type="AlphaFoldDB" id="A0A9P8T007"/>
<dbReference type="EMBL" id="JAEUBE010000487">
    <property type="protein sequence ID" value="KAH3661248.1"/>
    <property type="molecule type" value="Genomic_DNA"/>
</dbReference>
<accession>A0A9P8T007</accession>
<proteinExistence type="predicted"/>
<feature type="compositionally biased region" description="Polar residues" evidence="1">
    <location>
        <begin position="425"/>
        <end position="434"/>
    </location>
</feature>
<dbReference type="OrthoDB" id="5563754at2759"/>
<evidence type="ECO:0000256" key="1">
    <source>
        <dbReference type="SAM" id="MobiDB-lite"/>
    </source>
</evidence>
<protein>
    <recommendedName>
        <fullName evidence="2">PH domain-containing protein</fullName>
    </recommendedName>
</protein>
<feature type="region of interest" description="Disordered" evidence="1">
    <location>
        <begin position="554"/>
        <end position="644"/>
    </location>
</feature>
<feature type="compositionally biased region" description="Polar residues" evidence="1">
    <location>
        <begin position="614"/>
        <end position="630"/>
    </location>
</feature>
<dbReference type="Gene3D" id="2.30.29.30">
    <property type="entry name" value="Pleckstrin-homology domain (PH domain)/Phosphotyrosine-binding domain (PTB)"/>
    <property type="match status" value="1"/>
</dbReference>
<feature type="region of interest" description="Disordered" evidence="1">
    <location>
        <begin position="668"/>
        <end position="961"/>
    </location>
</feature>
<name>A0A9P8T007_9ASCO</name>
<dbReference type="SUPFAM" id="SSF50729">
    <property type="entry name" value="PH domain-like"/>
    <property type="match status" value="1"/>
</dbReference>
<evidence type="ECO:0000313" key="4">
    <source>
        <dbReference type="Proteomes" id="UP000769157"/>
    </source>
</evidence>